<keyword evidence="1" id="KW-0963">Cytoplasm</keyword>
<feature type="region of interest" description="Disordered" evidence="10">
    <location>
        <begin position="564"/>
        <end position="599"/>
    </location>
</feature>
<evidence type="ECO:0000259" key="11">
    <source>
        <dbReference type="Pfam" id="PF01266"/>
    </source>
</evidence>
<evidence type="ECO:0000256" key="5">
    <source>
        <dbReference type="ARBA" id="ARBA00022691"/>
    </source>
</evidence>
<evidence type="ECO:0000256" key="7">
    <source>
        <dbReference type="ARBA" id="ARBA00022827"/>
    </source>
</evidence>
<dbReference type="SUPFAM" id="SSF51905">
    <property type="entry name" value="FAD/NAD(P)-binding domain"/>
    <property type="match status" value="1"/>
</dbReference>
<organism evidence="12 13">
    <name type="scientific">Aquabacterium commune</name>
    <dbReference type="NCBI Taxonomy" id="70586"/>
    <lineage>
        <taxon>Bacteria</taxon>
        <taxon>Pseudomonadati</taxon>
        <taxon>Pseudomonadota</taxon>
        <taxon>Betaproteobacteria</taxon>
        <taxon>Burkholderiales</taxon>
        <taxon>Aquabacterium</taxon>
    </lineage>
</organism>
<evidence type="ECO:0000256" key="1">
    <source>
        <dbReference type="ARBA" id="ARBA00022490"/>
    </source>
</evidence>
<dbReference type="GO" id="GO:0008033">
    <property type="term" value="P:tRNA processing"/>
    <property type="evidence" value="ECO:0007669"/>
    <property type="project" value="UniProtKB-KW"/>
</dbReference>
<keyword evidence="3" id="KW-0285">Flavoprotein</keyword>
<dbReference type="NCBIfam" id="TIGR03197">
    <property type="entry name" value="MnmC_Cterm"/>
    <property type="match status" value="1"/>
</dbReference>
<dbReference type="AlphaFoldDB" id="A0A4R6R1M7"/>
<evidence type="ECO:0000256" key="3">
    <source>
        <dbReference type="ARBA" id="ARBA00022630"/>
    </source>
</evidence>
<dbReference type="PANTHER" id="PTHR13847">
    <property type="entry name" value="SARCOSINE DEHYDROGENASE-RELATED"/>
    <property type="match status" value="1"/>
</dbReference>
<dbReference type="InterPro" id="IPR036188">
    <property type="entry name" value="FAD/NAD-bd_sf"/>
</dbReference>
<keyword evidence="7" id="KW-0274">FAD</keyword>
<evidence type="ECO:0000256" key="9">
    <source>
        <dbReference type="ARBA" id="ARBA00023268"/>
    </source>
</evidence>
<keyword evidence="9" id="KW-0511">Multifunctional enzyme</keyword>
<name>A0A4R6R1M7_9BURK</name>
<evidence type="ECO:0000256" key="6">
    <source>
        <dbReference type="ARBA" id="ARBA00022694"/>
    </source>
</evidence>
<accession>A0A4R6R1M7</accession>
<keyword evidence="4" id="KW-0808">Transferase</keyword>
<dbReference type="EMBL" id="SNXW01000014">
    <property type="protein sequence ID" value="TDP79396.1"/>
    <property type="molecule type" value="Genomic_DNA"/>
</dbReference>
<dbReference type="Gene3D" id="3.50.50.60">
    <property type="entry name" value="FAD/NAD(P)-binding domain"/>
    <property type="match status" value="1"/>
</dbReference>
<dbReference type="Proteomes" id="UP000294593">
    <property type="component" value="Unassembled WGS sequence"/>
</dbReference>
<comment type="caution">
    <text evidence="12">The sequence shown here is derived from an EMBL/GenBank/DDBJ whole genome shotgun (WGS) entry which is preliminary data.</text>
</comment>
<evidence type="ECO:0000313" key="13">
    <source>
        <dbReference type="Proteomes" id="UP000294593"/>
    </source>
</evidence>
<evidence type="ECO:0000256" key="4">
    <source>
        <dbReference type="ARBA" id="ARBA00022679"/>
    </source>
</evidence>
<protein>
    <submittedName>
        <fullName evidence="12">tRNA 5-methylaminomethyl-2-thiouridine biosynthesis bifunctional protein</fullName>
    </submittedName>
</protein>
<reference evidence="12 13" key="1">
    <citation type="submission" date="2019-03" db="EMBL/GenBank/DDBJ databases">
        <title>Genomic Encyclopedia of Type Strains, Phase IV (KMG-IV): sequencing the most valuable type-strain genomes for metagenomic binning, comparative biology and taxonomic classification.</title>
        <authorList>
            <person name="Goeker M."/>
        </authorList>
    </citation>
    <scope>NUCLEOTIDE SEQUENCE [LARGE SCALE GENOMIC DNA]</scope>
    <source>
        <strain evidence="12 13">DSM 11901</strain>
    </source>
</reference>
<evidence type="ECO:0000313" key="12">
    <source>
        <dbReference type="EMBL" id="TDP79396.1"/>
    </source>
</evidence>
<dbReference type="Gene3D" id="3.30.9.10">
    <property type="entry name" value="D-Amino Acid Oxidase, subunit A, domain 2"/>
    <property type="match status" value="1"/>
</dbReference>
<keyword evidence="13" id="KW-1185">Reference proteome</keyword>
<dbReference type="GO" id="GO:0016645">
    <property type="term" value="F:oxidoreductase activity, acting on the CH-NH group of donors"/>
    <property type="evidence" value="ECO:0007669"/>
    <property type="project" value="InterPro"/>
</dbReference>
<evidence type="ECO:0000256" key="8">
    <source>
        <dbReference type="ARBA" id="ARBA00023002"/>
    </source>
</evidence>
<dbReference type="PANTHER" id="PTHR13847:SF283">
    <property type="entry name" value="TRNA 5-METHYLAMINOMETHYL-2-THIOURIDINE BIOSYNTHESIS BIFUNCTIONAL PROTEIN MNMC"/>
    <property type="match status" value="1"/>
</dbReference>
<dbReference type="OrthoDB" id="9786494at2"/>
<keyword evidence="5" id="KW-0949">S-adenosyl-L-methionine</keyword>
<sequence>MTEGVTGEMAAPSPSDVFLAGHDLPTRWQGREHFAILVTGFGQGEGVMAIWAAWRADPQRCDRLTVIAIDPKPQAPQASSDASHPWAIRSASGLASGLASRMAALWPPMTPGWHHLCLDDAPAATCEGPHLSLAPGQHLHLMLGVGEPADLLPSLVASVDAFCLPACRDALGAQTRAARWVSRLNRLAAPGATLCVQAASADVLSALASAHFTVQPPGAGTNSGTVEGQDGALSAAASTCARYVPRFVAPASPGGLWPAAAPAHRHALVIGAGLAGCSATWSMARQGWRVTLLDAAEGPALGASGNPGGLFHSIVHGEDGIHARAHRAAALATWARVHAALARGDLPGQGQGLLRLDARMDEASAQALLARQPWLSEQARWLNQAEAQVLSGLPLPSGGWHFLQAGWLQPGAYAQWLLADAEARAGAALQTQWSCQVTGIQRDEARGLWQALDAQGQVLAEAPSLVLANAWQAQALLDTLPPGQATAPLPMSAVRGQITVLPPVPDASASTRITLPRLPVAGGGYALALPDGRLLCGATTQHHDTHPGVRAADHLHNLRQAERLGAWRGGEKDGERGNSAGEGQGVSPPPIDTQPLDGRVGWRATTPDRLPLIGALPWHADRLSDARHTRREQVRMLPRERHSLDGPTQGGLTQGGLYVLSGLGSRGITWAALAGELLAHWVTGSVCPVEAELRDAMDPARFLARQHRQ</sequence>
<evidence type="ECO:0000256" key="10">
    <source>
        <dbReference type="SAM" id="MobiDB-lite"/>
    </source>
</evidence>
<proteinExistence type="predicted"/>
<dbReference type="GO" id="GO:0032259">
    <property type="term" value="P:methylation"/>
    <property type="evidence" value="ECO:0007669"/>
    <property type="project" value="UniProtKB-KW"/>
</dbReference>
<keyword evidence="8" id="KW-0560">Oxidoreductase</keyword>
<keyword evidence="6" id="KW-0819">tRNA processing</keyword>
<dbReference type="GO" id="GO:0008168">
    <property type="term" value="F:methyltransferase activity"/>
    <property type="evidence" value="ECO:0007669"/>
    <property type="project" value="UniProtKB-KW"/>
</dbReference>
<dbReference type="Gene3D" id="3.40.50.150">
    <property type="entry name" value="Vaccinia Virus protein VP39"/>
    <property type="match status" value="1"/>
</dbReference>
<dbReference type="GO" id="GO:0005737">
    <property type="term" value="C:cytoplasm"/>
    <property type="evidence" value="ECO:0007669"/>
    <property type="project" value="TreeGrafter"/>
</dbReference>
<evidence type="ECO:0000256" key="2">
    <source>
        <dbReference type="ARBA" id="ARBA00022603"/>
    </source>
</evidence>
<gene>
    <name evidence="12" type="ORF">EV672_11425</name>
</gene>
<dbReference type="InterPro" id="IPR006076">
    <property type="entry name" value="FAD-dep_OxRdtase"/>
</dbReference>
<feature type="domain" description="FAD dependent oxidoreductase" evidence="11">
    <location>
        <begin position="267"/>
        <end position="681"/>
    </location>
</feature>
<dbReference type="Pfam" id="PF01266">
    <property type="entry name" value="DAO"/>
    <property type="match status" value="1"/>
</dbReference>
<keyword evidence="2" id="KW-0489">Methyltransferase</keyword>
<dbReference type="InterPro" id="IPR029063">
    <property type="entry name" value="SAM-dependent_MTases_sf"/>
</dbReference>
<dbReference type="InterPro" id="IPR017610">
    <property type="entry name" value="tRNA_S-uridine_synth_MnmC_C"/>
</dbReference>